<dbReference type="Gene3D" id="2.30.30.40">
    <property type="entry name" value="SH3 Domains"/>
    <property type="match status" value="1"/>
</dbReference>
<dbReference type="InterPro" id="IPR036028">
    <property type="entry name" value="SH3-like_dom_sf"/>
</dbReference>
<dbReference type="SUPFAM" id="SSF50044">
    <property type="entry name" value="SH3-domain"/>
    <property type="match status" value="1"/>
</dbReference>
<evidence type="ECO:0000313" key="4">
    <source>
        <dbReference type="EMBL" id="ESK83774.1"/>
    </source>
</evidence>
<keyword evidence="4" id="KW-0132">Cell division</keyword>
<keyword evidence="4" id="KW-0131">Cell cycle</keyword>
<organism evidence="4 5">
    <name type="scientific">Moniliophthora roreri (strain MCA 2997)</name>
    <name type="common">Cocoa frosty pod rot fungus</name>
    <name type="synonym">Crinipellis roreri</name>
    <dbReference type="NCBI Taxonomy" id="1381753"/>
    <lineage>
        <taxon>Eukaryota</taxon>
        <taxon>Fungi</taxon>
        <taxon>Dikarya</taxon>
        <taxon>Basidiomycota</taxon>
        <taxon>Agaricomycotina</taxon>
        <taxon>Agaricomycetes</taxon>
        <taxon>Agaricomycetidae</taxon>
        <taxon>Agaricales</taxon>
        <taxon>Marasmiineae</taxon>
        <taxon>Marasmiaceae</taxon>
        <taxon>Moniliophthora</taxon>
    </lineage>
</organism>
<feature type="domain" description="SH3" evidence="3">
    <location>
        <begin position="39"/>
        <end position="101"/>
    </location>
</feature>
<evidence type="ECO:0000256" key="1">
    <source>
        <dbReference type="ARBA" id="ARBA00022443"/>
    </source>
</evidence>
<dbReference type="Proteomes" id="UP000017559">
    <property type="component" value="Unassembled WGS sequence"/>
</dbReference>
<protein>
    <submittedName>
        <fullName evidence="4">Cell division control protein</fullName>
    </submittedName>
</protein>
<proteinExistence type="predicted"/>
<dbReference type="OrthoDB" id="10255964at2759"/>
<evidence type="ECO:0000256" key="2">
    <source>
        <dbReference type="PROSITE-ProRule" id="PRU00192"/>
    </source>
</evidence>
<sequence length="122" mass="14209">MNFLRNPAPKRAEEPLPPALLSSLSPPMPVHIDGVFVDVEPIFCRVLYDYEDPYDPSQLRIRKGDVIKLLSQSRSFYGWWRGLLGEEYGWFPSSYVTIISEEAELVFSAEMRLDNVEEREWL</sequence>
<dbReference type="InterPro" id="IPR001452">
    <property type="entry name" value="SH3_domain"/>
</dbReference>
<keyword evidence="1 2" id="KW-0728">SH3 domain</keyword>
<keyword evidence="5" id="KW-1185">Reference proteome</keyword>
<dbReference type="PRINTS" id="PR00452">
    <property type="entry name" value="SH3DOMAIN"/>
</dbReference>
<dbReference type="STRING" id="1381753.V2XWJ5"/>
<accession>V2XWJ5</accession>
<dbReference type="HOGENOM" id="CLU_2027317_0_0_1"/>
<dbReference type="SMART" id="SM00326">
    <property type="entry name" value="SH3"/>
    <property type="match status" value="1"/>
</dbReference>
<name>V2XWJ5_MONRO</name>
<dbReference type="Pfam" id="PF07653">
    <property type="entry name" value="SH3_2"/>
    <property type="match status" value="1"/>
</dbReference>
<dbReference type="GO" id="GO:0051301">
    <property type="term" value="P:cell division"/>
    <property type="evidence" value="ECO:0007669"/>
    <property type="project" value="UniProtKB-KW"/>
</dbReference>
<dbReference type="AlphaFoldDB" id="V2XWJ5"/>
<dbReference type="PROSITE" id="PS50002">
    <property type="entry name" value="SH3"/>
    <property type="match status" value="1"/>
</dbReference>
<evidence type="ECO:0000259" key="3">
    <source>
        <dbReference type="PROSITE" id="PS50002"/>
    </source>
</evidence>
<comment type="caution">
    <text evidence="4">The sequence shown here is derived from an EMBL/GenBank/DDBJ whole genome shotgun (WGS) entry which is preliminary data.</text>
</comment>
<evidence type="ECO:0000313" key="5">
    <source>
        <dbReference type="Proteomes" id="UP000017559"/>
    </source>
</evidence>
<gene>
    <name evidence="4" type="ORF">Moror_11094</name>
</gene>
<dbReference type="EMBL" id="AWSO01001449">
    <property type="protein sequence ID" value="ESK83774.1"/>
    <property type="molecule type" value="Genomic_DNA"/>
</dbReference>
<dbReference type="KEGG" id="mrr:Moror_11094"/>
<reference evidence="4 5" key="1">
    <citation type="journal article" date="2014" name="BMC Genomics">
        <title>Genome and secretome analysis of the hemibiotrophic fungal pathogen, Moniliophthora roreri, which causes frosty pod rot disease of cacao: mechanisms of the biotrophic and necrotrophic phases.</title>
        <authorList>
            <person name="Meinhardt L.W."/>
            <person name="Costa G.G.L."/>
            <person name="Thomazella D.P.T."/>
            <person name="Teixeira P.J.P.L."/>
            <person name="Carazzolle M.F."/>
            <person name="Schuster S.C."/>
            <person name="Carlson J.E."/>
            <person name="Guiltinan M.J."/>
            <person name="Mieczkowski P."/>
            <person name="Farmer A."/>
            <person name="Ramaraj T."/>
            <person name="Crozier J."/>
            <person name="Davis R.E."/>
            <person name="Shao J."/>
            <person name="Melnick R.L."/>
            <person name="Pereira G.A.G."/>
            <person name="Bailey B.A."/>
        </authorList>
    </citation>
    <scope>NUCLEOTIDE SEQUENCE [LARGE SCALE GENOMIC DNA]</scope>
    <source>
        <strain evidence="4 5">MCA 2997</strain>
    </source>
</reference>